<keyword evidence="2" id="KW-1185">Reference proteome</keyword>
<dbReference type="PROSITE" id="PS51318">
    <property type="entry name" value="TAT"/>
    <property type="match status" value="1"/>
</dbReference>
<evidence type="ECO:0000313" key="1">
    <source>
        <dbReference type="EMBL" id="PEN15467.1"/>
    </source>
</evidence>
<dbReference type="AlphaFoldDB" id="A0A2A8D3R9"/>
<comment type="caution">
    <text evidence="1">The sequence shown here is derived from an EMBL/GenBank/DDBJ whole genome shotgun (WGS) entry which is preliminary data.</text>
</comment>
<organism evidence="1 2">
    <name type="scientific">Rothia dentocariosa</name>
    <dbReference type="NCBI Taxonomy" id="2047"/>
    <lineage>
        <taxon>Bacteria</taxon>
        <taxon>Bacillati</taxon>
        <taxon>Actinomycetota</taxon>
        <taxon>Actinomycetes</taxon>
        <taxon>Micrococcales</taxon>
        <taxon>Micrococcaceae</taxon>
        <taxon>Rothia</taxon>
    </lineage>
</organism>
<dbReference type="EMBL" id="PDEV01000006">
    <property type="protein sequence ID" value="PEN15467.1"/>
    <property type="molecule type" value="Genomic_DNA"/>
</dbReference>
<dbReference type="Proteomes" id="UP000219947">
    <property type="component" value="Unassembled WGS sequence"/>
</dbReference>
<reference evidence="1" key="1">
    <citation type="submission" date="2017-10" db="EMBL/GenBank/DDBJ databases">
        <title>Kefir isolates.</title>
        <authorList>
            <person name="Kim Y."/>
            <person name="Blasche S."/>
        </authorList>
    </citation>
    <scope>NUCLEOTIDE SEQUENCE [LARGE SCALE GENOMIC DNA]</scope>
    <source>
        <strain evidence="1">OG2-2</strain>
    </source>
</reference>
<accession>A0A2A8D3R9</accession>
<proteinExistence type="predicted"/>
<protein>
    <submittedName>
        <fullName evidence="1">Tat (Twin-arginine translocation) pathway signal sequence</fullName>
    </submittedName>
</protein>
<gene>
    <name evidence="1" type="ORF">CRM92_10265</name>
</gene>
<dbReference type="RefSeq" id="WP_048779456.1">
    <property type="nucleotide sequence ID" value="NZ_JAOVAJ010000001.1"/>
</dbReference>
<sequence>MSQNAENNDVAHKDAQSSGWKKYVPQRVNSLSRRSLLLTAGCIVAADVVAMMPQFARAGILGDEAAATVSRRKQLEKWERDIRENIDGTYLKVEEFTIQGRNKDANSEDDLELVGRISITSRGRQDSAGTARALSALWEYGHPESITLEPSDNEAAMIIPAPQGISEAEWGTILGVSVPRYAVDTLSIQKDNDSNTLDVDASLTKGAWNKIKENLRTLQNAQFSQGMRVQYTVQRNKLQVPSGATADISIQVLGAERLNLITMALQDAMETQEFNNLKSFTARWMDDTSGKSSSRKSGEKDSLIIVIDGNPEDLVDVAQTYMREQRVTLEGLKEMHIRVKETIFRGL</sequence>
<dbReference type="InterPro" id="IPR006311">
    <property type="entry name" value="TAT_signal"/>
</dbReference>
<evidence type="ECO:0000313" key="2">
    <source>
        <dbReference type="Proteomes" id="UP000219947"/>
    </source>
</evidence>
<name>A0A2A8D3R9_9MICC</name>